<organism evidence="1 2">
    <name type="scientific">Penicillium camemberti (strain FM 013)</name>
    <dbReference type="NCBI Taxonomy" id="1429867"/>
    <lineage>
        <taxon>Eukaryota</taxon>
        <taxon>Fungi</taxon>
        <taxon>Dikarya</taxon>
        <taxon>Ascomycota</taxon>
        <taxon>Pezizomycotina</taxon>
        <taxon>Eurotiomycetes</taxon>
        <taxon>Eurotiomycetidae</taxon>
        <taxon>Eurotiales</taxon>
        <taxon>Aspergillaceae</taxon>
        <taxon>Penicillium</taxon>
    </lineage>
</organism>
<dbReference type="InterPro" id="IPR046341">
    <property type="entry name" value="SET_dom_sf"/>
</dbReference>
<dbReference type="AlphaFoldDB" id="A0A0G4PY08"/>
<dbReference type="Proteomes" id="UP000053732">
    <property type="component" value="Unassembled WGS sequence"/>
</dbReference>
<reference evidence="1 2" key="1">
    <citation type="journal article" date="2014" name="Nat. Commun.">
        <title>Multiple recent horizontal transfers of a large genomic region in cheese making fungi.</title>
        <authorList>
            <person name="Cheeseman K."/>
            <person name="Ropars J."/>
            <person name="Renault P."/>
            <person name="Dupont J."/>
            <person name="Gouzy J."/>
            <person name="Branca A."/>
            <person name="Abraham A.L."/>
            <person name="Ceppi M."/>
            <person name="Conseiller E."/>
            <person name="Debuchy R."/>
            <person name="Malagnac F."/>
            <person name="Goarin A."/>
            <person name="Silar P."/>
            <person name="Lacoste S."/>
            <person name="Sallet E."/>
            <person name="Bensimon A."/>
            <person name="Giraud T."/>
            <person name="Brygoo Y."/>
        </authorList>
    </citation>
    <scope>NUCLEOTIDE SEQUENCE [LARGE SCALE GENOMIC DNA]</scope>
    <source>
        <strain evidence="2">FM 013</strain>
    </source>
</reference>
<dbReference type="Gene3D" id="2.170.270.10">
    <property type="entry name" value="SET domain"/>
    <property type="match status" value="1"/>
</dbReference>
<keyword evidence="2" id="KW-1185">Reference proteome</keyword>
<dbReference type="STRING" id="1429867.A0A0G4PY08"/>
<gene>
    <name evidence="1" type="ORF">PCAMFM013_S071g000003</name>
</gene>
<evidence type="ECO:0000313" key="1">
    <source>
        <dbReference type="EMBL" id="CRL31066.1"/>
    </source>
</evidence>
<proteinExistence type="predicted"/>
<protein>
    <submittedName>
        <fullName evidence="1">Str. FM013</fullName>
    </submittedName>
</protein>
<name>A0A0G4PY08_PENC3</name>
<accession>A0A0G4PY08</accession>
<evidence type="ECO:0000313" key="2">
    <source>
        <dbReference type="Proteomes" id="UP000053732"/>
    </source>
</evidence>
<dbReference type="Gene3D" id="6.10.140.2220">
    <property type="match status" value="1"/>
</dbReference>
<dbReference type="EMBL" id="HG793204">
    <property type="protein sequence ID" value="CRL31066.1"/>
    <property type="molecule type" value="Genomic_DNA"/>
</dbReference>
<sequence>MEFIGESEHLFRNPFAHKPAASKTANALDRDADSYVHPNLVQYYNSLKGIFLQVSAPVPAGTTILADVPYALTPSLDPSQPDDLICSNLKCRQRVKQYKESVRCQTNCIRDVAWCNIDCRTADQARHGIECAWLKNQGENLRQNEGQIYA</sequence>